<dbReference type="Proteomes" id="UP001140091">
    <property type="component" value="Unassembled WGS sequence"/>
</dbReference>
<organism evidence="3 4">
    <name type="scientific">Candolleomyces eurysporus</name>
    <dbReference type="NCBI Taxonomy" id="2828524"/>
    <lineage>
        <taxon>Eukaryota</taxon>
        <taxon>Fungi</taxon>
        <taxon>Dikarya</taxon>
        <taxon>Basidiomycota</taxon>
        <taxon>Agaricomycotina</taxon>
        <taxon>Agaricomycetes</taxon>
        <taxon>Agaricomycetidae</taxon>
        <taxon>Agaricales</taxon>
        <taxon>Agaricineae</taxon>
        <taxon>Psathyrellaceae</taxon>
        <taxon>Candolleomyces</taxon>
    </lineage>
</organism>
<dbReference type="AlphaFoldDB" id="A0A9W8J878"/>
<dbReference type="OrthoDB" id="2916139at2759"/>
<proteinExistence type="predicted"/>
<name>A0A9W8J878_9AGAR</name>
<reference evidence="3" key="1">
    <citation type="submission" date="2022-06" db="EMBL/GenBank/DDBJ databases">
        <title>Genome Sequence of Candolleomyces eurysporus.</title>
        <authorList>
            <person name="Buettner E."/>
        </authorList>
    </citation>
    <scope>NUCLEOTIDE SEQUENCE</scope>
    <source>
        <strain evidence="3">VTCC 930004</strain>
    </source>
</reference>
<comment type="caution">
    <text evidence="3">The sequence shown here is derived from an EMBL/GenBank/DDBJ whole genome shotgun (WGS) entry which is preliminary data.</text>
</comment>
<gene>
    <name evidence="3" type="ORF">H1R20_g6092</name>
</gene>
<sequence length="145" mass="16096">MRFGAITLVLASLATMTFAQYESFDARSDDVVLNARELLEDLGMHARALKGAALSARRIDQLEARMLDLEDDIHELVTRAKSDPYVCPVCDATFKTTKELTVRDFNSLFSLSVSLIASPLPYLLQSHKDAKGHHKKIAPAPARRP</sequence>
<evidence type="ECO:0000313" key="4">
    <source>
        <dbReference type="Proteomes" id="UP001140091"/>
    </source>
</evidence>
<protein>
    <submittedName>
        <fullName evidence="3">Uncharacterized protein</fullName>
    </submittedName>
</protein>
<evidence type="ECO:0000256" key="1">
    <source>
        <dbReference type="SAM" id="Coils"/>
    </source>
</evidence>
<accession>A0A9W8J878</accession>
<feature type="signal peptide" evidence="2">
    <location>
        <begin position="1"/>
        <end position="19"/>
    </location>
</feature>
<keyword evidence="2" id="KW-0732">Signal</keyword>
<evidence type="ECO:0000256" key="2">
    <source>
        <dbReference type="SAM" id="SignalP"/>
    </source>
</evidence>
<feature type="chain" id="PRO_5040794389" evidence="2">
    <location>
        <begin position="20"/>
        <end position="145"/>
    </location>
</feature>
<dbReference type="EMBL" id="JANBPK010000813">
    <property type="protein sequence ID" value="KAJ2931016.1"/>
    <property type="molecule type" value="Genomic_DNA"/>
</dbReference>
<feature type="coiled-coil region" evidence="1">
    <location>
        <begin position="52"/>
        <end position="79"/>
    </location>
</feature>
<feature type="non-terminal residue" evidence="3">
    <location>
        <position position="145"/>
    </location>
</feature>
<keyword evidence="4" id="KW-1185">Reference proteome</keyword>
<keyword evidence="1" id="KW-0175">Coiled coil</keyword>
<evidence type="ECO:0000313" key="3">
    <source>
        <dbReference type="EMBL" id="KAJ2931016.1"/>
    </source>
</evidence>